<dbReference type="PROSITE" id="PS50071">
    <property type="entry name" value="HOMEOBOX_2"/>
    <property type="match status" value="1"/>
</dbReference>
<dbReference type="Gene3D" id="1.10.10.60">
    <property type="entry name" value="Homeodomain-like"/>
    <property type="match status" value="1"/>
</dbReference>
<keyword evidence="11" id="KW-1185">Reference proteome</keyword>
<evidence type="ECO:0000313" key="11">
    <source>
        <dbReference type="Proteomes" id="UP001274830"/>
    </source>
</evidence>
<dbReference type="PROSITE" id="PS00027">
    <property type="entry name" value="HOMEOBOX_1"/>
    <property type="match status" value="1"/>
</dbReference>
<accession>A0AAE0TSI8</accession>
<evidence type="ECO:0000256" key="1">
    <source>
        <dbReference type="ARBA" id="ARBA00004123"/>
    </source>
</evidence>
<evidence type="ECO:0000256" key="8">
    <source>
        <dbReference type="SAM" id="MobiDB-lite"/>
    </source>
</evidence>
<keyword evidence="5 6" id="KW-0539">Nucleus</keyword>
<dbReference type="CDD" id="cd00086">
    <property type="entry name" value="homeodomain"/>
    <property type="match status" value="1"/>
</dbReference>
<comment type="subcellular location">
    <subcellularLocation>
        <location evidence="1 6 7">Nucleus</location>
    </subcellularLocation>
</comment>
<dbReference type="InterPro" id="IPR009057">
    <property type="entry name" value="Homeodomain-like_sf"/>
</dbReference>
<evidence type="ECO:0000256" key="4">
    <source>
        <dbReference type="ARBA" id="ARBA00023155"/>
    </source>
</evidence>
<evidence type="ECO:0000256" key="7">
    <source>
        <dbReference type="RuleBase" id="RU000682"/>
    </source>
</evidence>
<keyword evidence="4 6" id="KW-0371">Homeobox</keyword>
<feature type="compositionally biased region" description="Polar residues" evidence="8">
    <location>
        <begin position="776"/>
        <end position="785"/>
    </location>
</feature>
<evidence type="ECO:0000259" key="9">
    <source>
        <dbReference type="PROSITE" id="PS50071"/>
    </source>
</evidence>
<feature type="domain" description="Homeobox" evidence="9">
    <location>
        <begin position="37"/>
        <end position="91"/>
    </location>
</feature>
<dbReference type="EMBL" id="JAUTXT010000032">
    <property type="protein sequence ID" value="KAK3672570.1"/>
    <property type="molecule type" value="Genomic_DNA"/>
</dbReference>
<dbReference type="InterPro" id="IPR001356">
    <property type="entry name" value="HD"/>
</dbReference>
<proteinExistence type="inferred from homology"/>
<evidence type="ECO:0000256" key="5">
    <source>
        <dbReference type="ARBA" id="ARBA00023242"/>
    </source>
</evidence>
<feature type="region of interest" description="Disordered" evidence="8">
    <location>
        <begin position="107"/>
        <end position="149"/>
    </location>
</feature>
<dbReference type="GO" id="GO:0016586">
    <property type="term" value="C:RSC-type complex"/>
    <property type="evidence" value="ECO:0007669"/>
    <property type="project" value="TreeGrafter"/>
</dbReference>
<name>A0AAE0TSI8_9PEZI</name>
<dbReference type="SMART" id="SM00389">
    <property type="entry name" value="HOX"/>
    <property type="match status" value="1"/>
</dbReference>
<protein>
    <recommendedName>
        <fullName evidence="9">Homeobox domain-containing protein</fullName>
    </recommendedName>
</protein>
<evidence type="ECO:0000313" key="10">
    <source>
        <dbReference type="EMBL" id="KAK3672570.1"/>
    </source>
</evidence>
<comment type="similarity">
    <text evidence="2">Belongs to the engrailed homeobox family.</text>
</comment>
<gene>
    <name evidence="10" type="ORF">LTR78_007621</name>
</gene>
<dbReference type="SUPFAM" id="SSF46689">
    <property type="entry name" value="Homeodomain-like"/>
    <property type="match status" value="1"/>
</dbReference>
<reference evidence="10" key="1">
    <citation type="submission" date="2023-07" db="EMBL/GenBank/DDBJ databases">
        <title>Black Yeasts Isolated from many extreme environments.</title>
        <authorList>
            <person name="Coleine C."/>
            <person name="Stajich J.E."/>
            <person name="Selbmann L."/>
        </authorList>
    </citation>
    <scope>NUCLEOTIDE SEQUENCE</scope>
    <source>
        <strain evidence="10">CCFEE 5485</strain>
    </source>
</reference>
<dbReference type="GO" id="GO:0003677">
    <property type="term" value="F:DNA binding"/>
    <property type="evidence" value="ECO:0007669"/>
    <property type="project" value="UniProtKB-UniRule"/>
</dbReference>
<feature type="compositionally biased region" description="Polar residues" evidence="8">
    <location>
        <begin position="263"/>
        <end position="278"/>
    </location>
</feature>
<evidence type="ECO:0000256" key="3">
    <source>
        <dbReference type="ARBA" id="ARBA00023125"/>
    </source>
</evidence>
<feature type="region of interest" description="Disordered" evidence="8">
    <location>
        <begin position="724"/>
        <end position="814"/>
    </location>
</feature>
<feature type="compositionally biased region" description="Pro residues" evidence="8">
    <location>
        <begin position="726"/>
        <end position="747"/>
    </location>
</feature>
<dbReference type="GO" id="GO:0000981">
    <property type="term" value="F:DNA-binding transcription factor activity, RNA polymerase II-specific"/>
    <property type="evidence" value="ECO:0007669"/>
    <property type="project" value="InterPro"/>
</dbReference>
<dbReference type="AlphaFoldDB" id="A0AAE0TSI8"/>
<feature type="compositionally biased region" description="Low complexity" evidence="8">
    <location>
        <begin position="796"/>
        <end position="814"/>
    </location>
</feature>
<evidence type="ECO:0000256" key="2">
    <source>
        <dbReference type="ARBA" id="ARBA00010896"/>
    </source>
</evidence>
<dbReference type="PANTHER" id="PTHR24341:SF6">
    <property type="entry name" value="HOMEOBOX PROTEIN INVECTED"/>
    <property type="match status" value="1"/>
</dbReference>
<organism evidence="10 11">
    <name type="scientific">Recurvomyces mirabilis</name>
    <dbReference type="NCBI Taxonomy" id="574656"/>
    <lineage>
        <taxon>Eukaryota</taxon>
        <taxon>Fungi</taxon>
        <taxon>Dikarya</taxon>
        <taxon>Ascomycota</taxon>
        <taxon>Pezizomycotina</taxon>
        <taxon>Dothideomycetes</taxon>
        <taxon>Dothideomycetidae</taxon>
        <taxon>Mycosphaerellales</taxon>
        <taxon>Teratosphaeriaceae</taxon>
        <taxon>Recurvomyces</taxon>
    </lineage>
</organism>
<dbReference type="PANTHER" id="PTHR24341">
    <property type="entry name" value="HOMEOBOX PROTEIN ENGRAILED"/>
    <property type="match status" value="1"/>
</dbReference>
<evidence type="ECO:0000256" key="6">
    <source>
        <dbReference type="PROSITE-ProRule" id="PRU00108"/>
    </source>
</evidence>
<sequence length="814" mass="89440">MESYVDYSGSVAYQESADAQNAAYYAANGQPPMVDIKPRLTKSQHEMLESEYNRQNKPSTNVKKGFAETLGVSLDKVNNWFQNRRAKSKQDAKKAAGAYHIYSSSQGQSSHLSYASDSDTSPSYPSDDYASMMASDERSSAHVGSNNGISQNDLYESVHHSTDHTQAYEFPHQMQPEAFDSPQEYNRRTLTQEQFNAYAQNGGFMDGTASYDVFNGDFSGDQQIMRQIFPELQPGQVKQQDVYTFPCPVPPPMSSIDSSIPSTLSERSISTFPSTSSMREPRSISSGHSDWADSRSSSVSLNLPDNSFQHTMQQPVATNSQWQPGQSVPVDFDALNEEFRQASQARHPESSHQIQEQSLAWPIDDAFERRESQTSSMLAQSMGHVGLNTPQPQQNATFKTPAPPASIAARRQRPRPTPIGLAAMRSQSYSGAAQPGSPGQVPLHNLPAGAPQLRRIRSSNVVGGIAQGRVQKAMPGAPQRSPLVWNFADAASSPKILRHASSHSISSLAPPTPMSPREFQQADLGRAHPGWQASGQFNRQPSINETEIEHGLPVQHTTFAQRQNFSSPPHTPMYHQQSFMQQRMASNVINENTPPQSAPANQQSFPSQAFHVAPMPAVPPPQPQHYTNVVLQEPHFQAPAINHMPQTHVQHGMPVPEPQVDLSDLAYTQLVPIINAAGEIEMVVPPQFMQQLHSREQMPLHQPVPQMHLPEKCNSFEGMLGMFSTAPPPPPPPQVTAPIPKPSPRPPSEFFAHEYTPPVDLKRAATPRKVVDTGPKNYSFTNQSPLDFERGKRSRASATASNSPASSNGANSSS</sequence>
<dbReference type="Pfam" id="PF00046">
    <property type="entry name" value="Homeodomain"/>
    <property type="match status" value="1"/>
</dbReference>
<dbReference type="InterPro" id="IPR017970">
    <property type="entry name" value="Homeobox_CS"/>
</dbReference>
<feature type="compositionally biased region" description="Low complexity" evidence="8">
    <location>
        <begin position="285"/>
        <end position="300"/>
    </location>
</feature>
<dbReference type="Proteomes" id="UP001274830">
    <property type="component" value="Unassembled WGS sequence"/>
</dbReference>
<dbReference type="InterPro" id="IPR050720">
    <property type="entry name" value="Engrailed_Homeobox_TFs"/>
</dbReference>
<feature type="region of interest" description="Disordered" evidence="8">
    <location>
        <begin position="256"/>
        <end position="306"/>
    </location>
</feature>
<feature type="DNA-binding region" description="Homeobox" evidence="6">
    <location>
        <begin position="39"/>
        <end position="92"/>
    </location>
</feature>
<keyword evidence="3 6" id="KW-0238">DNA-binding</keyword>
<feature type="compositionally biased region" description="Low complexity" evidence="8">
    <location>
        <begin position="107"/>
        <end position="131"/>
    </location>
</feature>
<comment type="caution">
    <text evidence="10">The sequence shown here is derived from an EMBL/GenBank/DDBJ whole genome shotgun (WGS) entry which is preliminary data.</text>
</comment>